<name>A0ABQ8SB42_PERAM</name>
<protein>
    <submittedName>
        <fullName evidence="1">Uncharacterized protein</fullName>
    </submittedName>
</protein>
<organism evidence="1 2">
    <name type="scientific">Periplaneta americana</name>
    <name type="common">American cockroach</name>
    <name type="synonym">Blatta americana</name>
    <dbReference type="NCBI Taxonomy" id="6978"/>
    <lineage>
        <taxon>Eukaryota</taxon>
        <taxon>Metazoa</taxon>
        <taxon>Ecdysozoa</taxon>
        <taxon>Arthropoda</taxon>
        <taxon>Hexapoda</taxon>
        <taxon>Insecta</taxon>
        <taxon>Pterygota</taxon>
        <taxon>Neoptera</taxon>
        <taxon>Polyneoptera</taxon>
        <taxon>Dictyoptera</taxon>
        <taxon>Blattodea</taxon>
        <taxon>Blattoidea</taxon>
        <taxon>Blattidae</taxon>
        <taxon>Blattinae</taxon>
        <taxon>Periplaneta</taxon>
    </lineage>
</organism>
<accession>A0ABQ8SB42</accession>
<comment type="caution">
    <text evidence="1">The sequence shown here is derived from an EMBL/GenBank/DDBJ whole genome shotgun (WGS) entry which is preliminary data.</text>
</comment>
<gene>
    <name evidence="1" type="ORF">ANN_19812</name>
</gene>
<sequence length="94" mass="9880">MAGLCEGGNEPPGSLKATFILRQESSAQSTLGLASLTRGKRSALSALVAASGYALYLSLLHDGAQGTAPRTHCTFQRLLTTTVLRDQHTRGIPI</sequence>
<proteinExistence type="predicted"/>
<evidence type="ECO:0000313" key="1">
    <source>
        <dbReference type="EMBL" id="KAJ4431215.1"/>
    </source>
</evidence>
<reference evidence="1 2" key="1">
    <citation type="journal article" date="2022" name="Allergy">
        <title>Genome assembly and annotation of Periplaneta americana reveal a comprehensive cockroach allergen profile.</title>
        <authorList>
            <person name="Wang L."/>
            <person name="Xiong Q."/>
            <person name="Saelim N."/>
            <person name="Wang L."/>
            <person name="Nong W."/>
            <person name="Wan A.T."/>
            <person name="Shi M."/>
            <person name="Liu X."/>
            <person name="Cao Q."/>
            <person name="Hui J.H.L."/>
            <person name="Sookrung N."/>
            <person name="Leung T.F."/>
            <person name="Tungtrongchitr A."/>
            <person name="Tsui S.K.W."/>
        </authorList>
    </citation>
    <scope>NUCLEOTIDE SEQUENCE [LARGE SCALE GENOMIC DNA]</scope>
    <source>
        <strain evidence="1">PWHHKU_190912</strain>
    </source>
</reference>
<keyword evidence="2" id="KW-1185">Reference proteome</keyword>
<dbReference type="Proteomes" id="UP001148838">
    <property type="component" value="Unassembled WGS sequence"/>
</dbReference>
<dbReference type="EMBL" id="JAJSOF020000031">
    <property type="protein sequence ID" value="KAJ4431215.1"/>
    <property type="molecule type" value="Genomic_DNA"/>
</dbReference>
<evidence type="ECO:0000313" key="2">
    <source>
        <dbReference type="Proteomes" id="UP001148838"/>
    </source>
</evidence>